<evidence type="ECO:0000256" key="1">
    <source>
        <dbReference type="ARBA" id="ARBA00004123"/>
    </source>
</evidence>
<comment type="subcellular location">
    <subcellularLocation>
        <location evidence="1">Nucleus</location>
    </subcellularLocation>
</comment>
<dbReference type="InterPro" id="IPR039355">
    <property type="entry name" value="Transcription_factor_GATA"/>
</dbReference>
<dbReference type="Pfam" id="PF00320">
    <property type="entry name" value="GATA"/>
    <property type="match status" value="1"/>
</dbReference>
<evidence type="ECO:0000256" key="7">
    <source>
        <dbReference type="ARBA" id="ARBA00023242"/>
    </source>
</evidence>
<keyword evidence="2" id="KW-0479">Metal-binding</keyword>
<keyword evidence="3 8" id="KW-0863">Zinc-finger</keyword>
<evidence type="ECO:0000259" key="9">
    <source>
        <dbReference type="PROSITE" id="PS50114"/>
    </source>
</evidence>
<evidence type="ECO:0000256" key="2">
    <source>
        <dbReference type="ARBA" id="ARBA00022723"/>
    </source>
</evidence>
<keyword evidence="5" id="KW-0805">Transcription regulation</keyword>
<evidence type="ECO:0000256" key="3">
    <source>
        <dbReference type="ARBA" id="ARBA00022771"/>
    </source>
</evidence>
<dbReference type="InterPro" id="IPR013088">
    <property type="entry name" value="Znf_NHR/GATA"/>
</dbReference>
<dbReference type="GO" id="GO:0045944">
    <property type="term" value="P:positive regulation of transcription by RNA polymerase II"/>
    <property type="evidence" value="ECO:0007669"/>
    <property type="project" value="TreeGrafter"/>
</dbReference>
<dbReference type="Gene3D" id="3.30.50.10">
    <property type="entry name" value="Erythroid Transcription Factor GATA-1, subunit A"/>
    <property type="match status" value="1"/>
</dbReference>
<dbReference type="GO" id="GO:0045165">
    <property type="term" value="P:cell fate commitment"/>
    <property type="evidence" value="ECO:0007669"/>
    <property type="project" value="TreeGrafter"/>
</dbReference>
<dbReference type="InterPro" id="IPR000679">
    <property type="entry name" value="Znf_GATA"/>
</dbReference>
<dbReference type="OMA" id="QYFEEPS"/>
<dbReference type="PROSITE" id="PS50114">
    <property type="entry name" value="GATA_ZN_FINGER_2"/>
    <property type="match status" value="1"/>
</dbReference>
<protein>
    <submittedName>
        <fullName evidence="10">GATA-type domain-containing protein</fullName>
    </submittedName>
</protein>
<dbReference type="GO" id="GO:0000122">
    <property type="term" value="P:negative regulation of transcription by RNA polymerase II"/>
    <property type="evidence" value="ECO:0007669"/>
    <property type="project" value="TreeGrafter"/>
</dbReference>
<evidence type="ECO:0000256" key="5">
    <source>
        <dbReference type="ARBA" id="ARBA00023015"/>
    </source>
</evidence>
<dbReference type="PRINTS" id="PR00619">
    <property type="entry name" value="GATAZNFINGER"/>
</dbReference>
<dbReference type="PROSITE" id="PS00344">
    <property type="entry name" value="GATA_ZN_FINGER_1"/>
    <property type="match status" value="1"/>
</dbReference>
<dbReference type="Proteomes" id="UP000024404">
    <property type="component" value="Unassembled WGS sequence"/>
</dbReference>
<dbReference type="PANTHER" id="PTHR10071:SF281">
    <property type="entry name" value="BOX A-BINDING FACTOR-RELATED"/>
    <property type="match status" value="1"/>
</dbReference>
<dbReference type="SUPFAM" id="SSF57716">
    <property type="entry name" value="Glucocorticoid receptor-like (DNA-binding domain)"/>
    <property type="match status" value="1"/>
</dbReference>
<dbReference type="EnsemblMetazoa" id="OVOC2254.1">
    <property type="protein sequence ID" value="OVOC2254.1"/>
    <property type="gene ID" value="WBGene00239063"/>
</dbReference>
<dbReference type="CDD" id="cd00202">
    <property type="entry name" value="ZnF_GATA"/>
    <property type="match status" value="1"/>
</dbReference>
<evidence type="ECO:0000256" key="6">
    <source>
        <dbReference type="ARBA" id="ARBA00023163"/>
    </source>
</evidence>
<keyword evidence="4" id="KW-0862">Zinc</keyword>
<name>A0A8R1TQG4_ONCVO</name>
<evidence type="ECO:0000256" key="8">
    <source>
        <dbReference type="PROSITE-ProRule" id="PRU00094"/>
    </source>
</evidence>
<keyword evidence="6" id="KW-0804">Transcription</keyword>
<sequence length="232" mass="27332">MNNYQNINNNYPSKYHHNFSTAITTHETSNRSIPTIRVLHQMEPSSSHFQPTRSICYPEFISRTSTRIPVVQYFEEPSQIHHYHHHHHHPISCYHHPMECFGQELLYHRWLPSKNQSYPYAEQVAYIQQQPVEMINRNVSSIKSSESLGEFFPTNSHSPLNIAINFKKKPISTHINSVCSNCGTKETTLWRRSNTGAIECNACNLYYRKNNRSRPTTMSNKIRKRVRIPRYM</sequence>
<dbReference type="GO" id="GO:0000978">
    <property type="term" value="F:RNA polymerase II cis-regulatory region sequence-specific DNA binding"/>
    <property type="evidence" value="ECO:0007669"/>
    <property type="project" value="TreeGrafter"/>
</dbReference>
<keyword evidence="11" id="KW-1185">Reference proteome</keyword>
<dbReference type="SMART" id="SM00401">
    <property type="entry name" value="ZnF_GATA"/>
    <property type="match status" value="1"/>
</dbReference>
<dbReference type="AlphaFoldDB" id="A0A8R1TQG4"/>
<keyword evidence="7" id="KW-0539">Nucleus</keyword>
<dbReference type="GO" id="GO:0008270">
    <property type="term" value="F:zinc ion binding"/>
    <property type="evidence" value="ECO:0007669"/>
    <property type="project" value="UniProtKB-KW"/>
</dbReference>
<dbReference type="GO" id="GO:0005634">
    <property type="term" value="C:nucleus"/>
    <property type="evidence" value="ECO:0007669"/>
    <property type="project" value="UniProtKB-SubCell"/>
</dbReference>
<feature type="domain" description="GATA-type" evidence="9">
    <location>
        <begin position="179"/>
        <end position="227"/>
    </location>
</feature>
<dbReference type="PANTHER" id="PTHR10071">
    <property type="entry name" value="TRANSCRIPTION FACTOR GATA FAMILY MEMBER"/>
    <property type="match status" value="1"/>
</dbReference>
<evidence type="ECO:0000313" key="11">
    <source>
        <dbReference type="Proteomes" id="UP000024404"/>
    </source>
</evidence>
<evidence type="ECO:0000313" key="10">
    <source>
        <dbReference type="EnsemblMetazoa" id="OVOC2254.1"/>
    </source>
</evidence>
<accession>A0A8R1TQG4</accession>
<reference evidence="10" key="2">
    <citation type="submission" date="2022-06" db="UniProtKB">
        <authorList>
            <consortium name="EnsemblMetazoa"/>
        </authorList>
    </citation>
    <scope>IDENTIFICATION</scope>
</reference>
<reference evidence="11" key="1">
    <citation type="submission" date="2013-10" db="EMBL/GenBank/DDBJ databases">
        <title>Genome sequencing of Onchocerca volvulus.</title>
        <authorList>
            <person name="Cotton J."/>
            <person name="Tsai J."/>
            <person name="Stanley E."/>
            <person name="Tracey A."/>
            <person name="Holroyd N."/>
            <person name="Lustigman S."/>
            <person name="Berriman M."/>
        </authorList>
    </citation>
    <scope>NUCLEOTIDE SEQUENCE</scope>
</reference>
<dbReference type="GO" id="GO:0000981">
    <property type="term" value="F:DNA-binding transcription factor activity, RNA polymerase II-specific"/>
    <property type="evidence" value="ECO:0007669"/>
    <property type="project" value="TreeGrafter"/>
</dbReference>
<dbReference type="EMBL" id="CMVM020000073">
    <property type="status" value="NOT_ANNOTATED_CDS"/>
    <property type="molecule type" value="Genomic_DNA"/>
</dbReference>
<proteinExistence type="predicted"/>
<organism evidence="10 11">
    <name type="scientific">Onchocerca volvulus</name>
    <dbReference type="NCBI Taxonomy" id="6282"/>
    <lineage>
        <taxon>Eukaryota</taxon>
        <taxon>Metazoa</taxon>
        <taxon>Ecdysozoa</taxon>
        <taxon>Nematoda</taxon>
        <taxon>Chromadorea</taxon>
        <taxon>Rhabditida</taxon>
        <taxon>Spirurina</taxon>
        <taxon>Spiruromorpha</taxon>
        <taxon>Filarioidea</taxon>
        <taxon>Onchocercidae</taxon>
        <taxon>Onchocerca</taxon>
    </lineage>
</organism>
<evidence type="ECO:0000256" key="4">
    <source>
        <dbReference type="ARBA" id="ARBA00022833"/>
    </source>
</evidence>